<dbReference type="Proteomes" id="UP001285244">
    <property type="component" value="Unassembled WGS sequence"/>
</dbReference>
<dbReference type="Gene3D" id="3.40.390.10">
    <property type="entry name" value="Collagenase (Catalytic Domain)"/>
    <property type="match status" value="1"/>
</dbReference>
<sequence length="640" mass="73391">MSKSSDYWRKREEEWLAQNRKSEKAQADEVQAIYDYMLDEIEKEINSFFERYAYKEGISMAEAKKRADTIDIEAYMRKAAKYVKEKDFSDQANKEMRLYNMTMKVNRLELLKSSIGLDLVAGHDELKTYMGEKLTDHVVETLRHNAAILGPTIMNDADRKAKAIVNSSFHNATFSDRIWQHQDKLRNEMTNILTTALIGGRNPREFVPKLRKRFDVSARDAERLLRTEQARVQIEAQKESYKDENIEEYEYIACGLADCCDICRALDGKHFKVSKMVVGENAPPMHPNCHCSTGPYLDRKEYDEWLDSYKDHGLDFEEWKKKKSLDTFIPAKSVKEAEKSAEKYFESEFMDRIFKGKASYTGISLEHANQINRTLEELTEKYPGAKKIAGIKSIDPSSPKGKKIFTSEDAVMAYDPIQHGVYINRKVLKDSASLAKYNADSSEAWNIVMNNLDKLSGTQRQVAQRYKDAGRALVGDGSVKDYLTHEYGHHVAWECLDAKTNNALGARMNKYAPKLSGYATASKNEYLAESFVAYNKGELGKIDPEYSKAIKKLKGGNISNTSRNMKPEMVNYSTKNIPTVRLPKDEYAQVMSELNTNLTKEQLKQPIIYKPIGDYVYTVEVHGFDDYRIIGKVPIDEQYE</sequence>
<dbReference type="InterPro" id="IPR024079">
    <property type="entry name" value="MetalloPept_cat_dom_sf"/>
</dbReference>
<dbReference type="EMBL" id="JALBUS010000014">
    <property type="protein sequence ID" value="MDX8417913.1"/>
    <property type="molecule type" value="Genomic_DNA"/>
</dbReference>
<comment type="caution">
    <text evidence="2">The sequence shown here is derived from an EMBL/GenBank/DDBJ whole genome shotgun (WGS) entry which is preliminary data.</text>
</comment>
<evidence type="ECO:0000313" key="2">
    <source>
        <dbReference type="EMBL" id="MDX8417913.1"/>
    </source>
</evidence>
<evidence type="ECO:0000313" key="3">
    <source>
        <dbReference type="Proteomes" id="UP001285244"/>
    </source>
</evidence>
<name>A0ABU4WQ62_9FIRM</name>
<dbReference type="NCBIfam" id="TIGR01641">
    <property type="entry name" value="phageSPP1_gp7"/>
    <property type="match status" value="1"/>
</dbReference>
<gene>
    <name evidence="2" type="ORF">MOZ64_08715</name>
</gene>
<reference evidence="2 3" key="1">
    <citation type="submission" date="2022-03" db="EMBL/GenBank/DDBJ databases">
        <title>Novel taxa within the pig intestine.</title>
        <authorList>
            <person name="Wylensek D."/>
            <person name="Bishof K."/>
            <person name="Afrizal A."/>
            <person name="Clavel T."/>
        </authorList>
    </citation>
    <scope>NUCLEOTIDE SEQUENCE [LARGE SCALE GENOMIC DNA]</scope>
    <source>
        <strain evidence="2 3">Cla-KB-P134</strain>
    </source>
</reference>
<organism evidence="2 3">
    <name type="scientific">Absicoccus intestinalis</name>
    <dbReference type="NCBI Taxonomy" id="2926319"/>
    <lineage>
        <taxon>Bacteria</taxon>
        <taxon>Bacillati</taxon>
        <taxon>Bacillota</taxon>
        <taxon>Erysipelotrichia</taxon>
        <taxon>Erysipelotrichales</taxon>
        <taxon>Erysipelotrichaceae</taxon>
        <taxon>Absicoccus</taxon>
    </lineage>
</organism>
<dbReference type="InterPro" id="IPR006528">
    <property type="entry name" value="Phage_head_morphogenesis_dom"/>
</dbReference>
<feature type="domain" description="Phage head morphogenesis" evidence="1">
    <location>
        <begin position="189"/>
        <end position="293"/>
    </location>
</feature>
<dbReference type="Pfam" id="PF04233">
    <property type="entry name" value="Phage_Mu_F"/>
    <property type="match status" value="1"/>
</dbReference>
<accession>A0ABU4WQ62</accession>
<dbReference type="RefSeq" id="WP_320326181.1">
    <property type="nucleotide sequence ID" value="NZ_JALBUS010000014.1"/>
</dbReference>
<proteinExistence type="predicted"/>
<keyword evidence="3" id="KW-1185">Reference proteome</keyword>
<protein>
    <submittedName>
        <fullName evidence="2">Minor capsid protein</fullName>
    </submittedName>
</protein>
<evidence type="ECO:0000259" key="1">
    <source>
        <dbReference type="Pfam" id="PF04233"/>
    </source>
</evidence>